<evidence type="ECO:0008006" key="3">
    <source>
        <dbReference type="Google" id="ProtNLM"/>
    </source>
</evidence>
<dbReference type="OrthoDB" id="9978173at2759"/>
<proteinExistence type="predicted"/>
<comment type="caution">
    <text evidence="1">The sequence shown here is derived from an EMBL/GenBank/DDBJ whole genome shotgun (WGS) entry which is preliminary data.</text>
</comment>
<dbReference type="Proteomes" id="UP000186955">
    <property type="component" value="Unassembled WGS sequence"/>
</dbReference>
<dbReference type="STRING" id="1316194.A0A1Q5T5Z9"/>
<gene>
    <name evidence="1" type="ORF">PENSUB_11130</name>
</gene>
<dbReference type="PANTHER" id="PTHR31252:SF11">
    <property type="entry name" value="DUF4419 DOMAIN-CONTAINING PROTEIN"/>
    <property type="match status" value="1"/>
</dbReference>
<keyword evidence="2" id="KW-1185">Reference proteome</keyword>
<dbReference type="EMBL" id="MNBE01000702">
    <property type="protein sequence ID" value="OKO95618.1"/>
    <property type="molecule type" value="Genomic_DNA"/>
</dbReference>
<sequence length="389" mass="44275">MPVTFQTSTQTPSIWRHNPVKTGEELLRDSCPDEFPRCKKIFHSSFDKHPPNPTRHITPDPNGLVNALFHAYSSHNHLTLRPDDVWTSILTQLNFYINAHADELRSFFVAHEDREELIVVADEAGTIVDVDVGKMAVQMTTLMQNFVIDEELRSWFLPLFTTTSENDRIVAAVIMMGTLQKYFTYVMVTRCGIPSVTLLGERSDWVDLLAKLEKIHTFGEEPRLFASLLKPVLEAFVASFDHPDAQQTKDFWSKSVHHDAGSGYSHLSGWVTAFCFWDSEGKCLYNRDGLKLSKNVFPRIDTKDIPPAFISVPVKVKDYAAGRFYDTFMVAGLVGIEATSTPSPTKPARLELNTIRPYSGWWMYEVLGEKELEARKHSLQQAAATRRRY</sequence>
<dbReference type="Pfam" id="PF14388">
    <property type="entry name" value="DUF4419"/>
    <property type="match status" value="1"/>
</dbReference>
<protein>
    <recommendedName>
        <fullName evidence="3">DUF4419 domain-containing protein</fullName>
    </recommendedName>
</protein>
<evidence type="ECO:0000313" key="2">
    <source>
        <dbReference type="Proteomes" id="UP000186955"/>
    </source>
</evidence>
<reference evidence="1 2" key="1">
    <citation type="submission" date="2016-10" db="EMBL/GenBank/DDBJ databases">
        <title>Genome sequence of the ascomycete fungus Penicillium subrubescens.</title>
        <authorList>
            <person name="De Vries R.P."/>
            <person name="Peng M."/>
            <person name="Dilokpimol A."/>
            <person name="Hilden K."/>
            <person name="Makela M.R."/>
            <person name="Grigoriev I."/>
            <person name="Riley R."/>
            <person name="Granchi Z."/>
        </authorList>
    </citation>
    <scope>NUCLEOTIDE SEQUENCE [LARGE SCALE GENOMIC DNA]</scope>
    <source>
        <strain evidence="1 2">CBS 132785</strain>
    </source>
</reference>
<dbReference type="InterPro" id="IPR025533">
    <property type="entry name" value="DUF4419"/>
</dbReference>
<evidence type="ECO:0000313" key="1">
    <source>
        <dbReference type="EMBL" id="OKO95618.1"/>
    </source>
</evidence>
<accession>A0A1Q5T5Z9</accession>
<name>A0A1Q5T5Z9_9EURO</name>
<dbReference type="AlphaFoldDB" id="A0A1Q5T5Z9"/>
<dbReference type="PANTHER" id="PTHR31252">
    <property type="entry name" value="DUF4419 DOMAIN-CONTAINING PROTEIN"/>
    <property type="match status" value="1"/>
</dbReference>
<organism evidence="1 2">
    <name type="scientific">Penicillium subrubescens</name>
    <dbReference type="NCBI Taxonomy" id="1316194"/>
    <lineage>
        <taxon>Eukaryota</taxon>
        <taxon>Fungi</taxon>
        <taxon>Dikarya</taxon>
        <taxon>Ascomycota</taxon>
        <taxon>Pezizomycotina</taxon>
        <taxon>Eurotiomycetes</taxon>
        <taxon>Eurotiomycetidae</taxon>
        <taxon>Eurotiales</taxon>
        <taxon>Aspergillaceae</taxon>
        <taxon>Penicillium</taxon>
    </lineage>
</organism>